<keyword evidence="1 6" id="KW-0597">Phosphoprotein</keyword>
<keyword evidence="5" id="KW-0804">Transcription</keyword>
<evidence type="ECO:0000256" key="3">
    <source>
        <dbReference type="ARBA" id="ARBA00023015"/>
    </source>
</evidence>
<evidence type="ECO:0000259" key="7">
    <source>
        <dbReference type="PROSITE" id="PS50043"/>
    </source>
</evidence>
<dbReference type="GO" id="GO:0000160">
    <property type="term" value="P:phosphorelay signal transduction system"/>
    <property type="evidence" value="ECO:0007669"/>
    <property type="project" value="UniProtKB-KW"/>
</dbReference>
<dbReference type="SMART" id="SM00421">
    <property type="entry name" value="HTH_LUXR"/>
    <property type="match status" value="1"/>
</dbReference>
<keyword evidence="4 9" id="KW-0238">DNA-binding</keyword>
<dbReference type="SUPFAM" id="SSF52172">
    <property type="entry name" value="CheY-like"/>
    <property type="match status" value="1"/>
</dbReference>
<comment type="caution">
    <text evidence="9">The sequence shown here is derived from an EMBL/GenBank/DDBJ whole genome shotgun (WGS) entry which is preliminary data.</text>
</comment>
<protein>
    <submittedName>
        <fullName evidence="9">DNA-binding response regulator</fullName>
    </submittedName>
</protein>
<dbReference type="SMART" id="SM00448">
    <property type="entry name" value="REC"/>
    <property type="match status" value="1"/>
</dbReference>
<gene>
    <name evidence="9" type="ORF">D3874_26975</name>
</gene>
<evidence type="ECO:0000256" key="1">
    <source>
        <dbReference type="ARBA" id="ARBA00022553"/>
    </source>
</evidence>
<dbReference type="InterPro" id="IPR000792">
    <property type="entry name" value="Tscrpt_reg_LuxR_C"/>
</dbReference>
<dbReference type="GO" id="GO:0006355">
    <property type="term" value="P:regulation of DNA-templated transcription"/>
    <property type="evidence" value="ECO:0007669"/>
    <property type="project" value="InterPro"/>
</dbReference>
<evidence type="ECO:0000313" key="9">
    <source>
        <dbReference type="EMBL" id="RJF80735.1"/>
    </source>
</evidence>
<reference evidence="9 10" key="1">
    <citation type="submission" date="2018-09" db="EMBL/GenBank/DDBJ databases">
        <authorList>
            <person name="Zhu H."/>
        </authorList>
    </citation>
    <scope>NUCLEOTIDE SEQUENCE [LARGE SCALE GENOMIC DNA]</scope>
    <source>
        <strain evidence="9 10">K1W22B-8</strain>
    </source>
</reference>
<sequence>MTTAAPPIAQAKPGPVVHIVDDDPALRAALDSLFRSVGLATRLFGSAQEFLQSGQAEASGCLVLDIRLPGLSGLDFQARLAEANVRMPVILMTGHGDIPMSVRGMKAGAVDFLTKPFRDQDMLDAVTVALERDGTTRAQHSGLEDLRARYRALSAREARVMAMVATGLMNKQIAFELGLSEITVKIHRGNAMRKMAAKSLADFVKMAEALKLEAGPAA</sequence>
<evidence type="ECO:0000256" key="6">
    <source>
        <dbReference type="PROSITE-ProRule" id="PRU00169"/>
    </source>
</evidence>
<evidence type="ECO:0000313" key="10">
    <source>
        <dbReference type="Proteomes" id="UP000284605"/>
    </source>
</evidence>
<dbReference type="PROSITE" id="PS50110">
    <property type="entry name" value="RESPONSE_REGULATORY"/>
    <property type="match status" value="1"/>
</dbReference>
<dbReference type="GO" id="GO:0003677">
    <property type="term" value="F:DNA binding"/>
    <property type="evidence" value="ECO:0007669"/>
    <property type="project" value="UniProtKB-KW"/>
</dbReference>
<feature type="domain" description="HTH luxR-type" evidence="7">
    <location>
        <begin position="146"/>
        <end position="211"/>
    </location>
</feature>
<keyword evidence="10" id="KW-1185">Reference proteome</keyword>
<evidence type="ECO:0000256" key="2">
    <source>
        <dbReference type="ARBA" id="ARBA00023012"/>
    </source>
</evidence>
<dbReference type="PANTHER" id="PTHR44688:SF16">
    <property type="entry name" value="DNA-BINDING TRANSCRIPTIONAL ACTIVATOR DEVR_DOSR"/>
    <property type="match status" value="1"/>
</dbReference>
<dbReference type="CDD" id="cd17537">
    <property type="entry name" value="REC_FixJ"/>
    <property type="match status" value="1"/>
</dbReference>
<dbReference type="PRINTS" id="PR00038">
    <property type="entry name" value="HTHLUXR"/>
</dbReference>
<dbReference type="InterPro" id="IPR011006">
    <property type="entry name" value="CheY-like_superfamily"/>
</dbReference>
<dbReference type="FunFam" id="3.40.50.2300:FF:000018">
    <property type="entry name" value="DNA-binding transcriptional regulator NtrC"/>
    <property type="match status" value="1"/>
</dbReference>
<dbReference type="PROSITE" id="PS50043">
    <property type="entry name" value="HTH_LUXR_2"/>
    <property type="match status" value="1"/>
</dbReference>
<proteinExistence type="predicted"/>
<organism evidence="9 10">
    <name type="scientific">Oleomonas cavernae</name>
    <dbReference type="NCBI Taxonomy" id="2320859"/>
    <lineage>
        <taxon>Bacteria</taxon>
        <taxon>Pseudomonadati</taxon>
        <taxon>Pseudomonadota</taxon>
        <taxon>Alphaproteobacteria</taxon>
        <taxon>Acetobacterales</taxon>
        <taxon>Acetobacteraceae</taxon>
        <taxon>Oleomonas</taxon>
    </lineage>
</organism>
<name>A0A418VUB9_9PROT</name>
<dbReference type="OrthoDB" id="9782655at2"/>
<keyword evidence="2" id="KW-0902">Two-component regulatory system</keyword>
<dbReference type="AlphaFoldDB" id="A0A418VUB9"/>
<feature type="modified residue" description="4-aspartylphosphate" evidence="6">
    <location>
        <position position="65"/>
    </location>
</feature>
<dbReference type="Gene3D" id="3.40.50.2300">
    <property type="match status" value="1"/>
</dbReference>
<feature type="domain" description="Response regulatory" evidence="8">
    <location>
        <begin position="16"/>
        <end position="130"/>
    </location>
</feature>
<dbReference type="Proteomes" id="UP000284605">
    <property type="component" value="Unassembled WGS sequence"/>
</dbReference>
<evidence type="ECO:0000256" key="5">
    <source>
        <dbReference type="ARBA" id="ARBA00023163"/>
    </source>
</evidence>
<keyword evidence="3" id="KW-0805">Transcription regulation</keyword>
<dbReference type="EMBL" id="QYUK01000016">
    <property type="protein sequence ID" value="RJF80735.1"/>
    <property type="molecule type" value="Genomic_DNA"/>
</dbReference>
<accession>A0A418VUB9</accession>
<dbReference type="Pfam" id="PF00072">
    <property type="entry name" value="Response_reg"/>
    <property type="match status" value="1"/>
</dbReference>
<evidence type="ECO:0000259" key="8">
    <source>
        <dbReference type="PROSITE" id="PS50110"/>
    </source>
</evidence>
<dbReference type="PANTHER" id="PTHR44688">
    <property type="entry name" value="DNA-BINDING TRANSCRIPTIONAL ACTIVATOR DEVR_DOSR"/>
    <property type="match status" value="1"/>
</dbReference>
<dbReference type="CDD" id="cd06170">
    <property type="entry name" value="LuxR_C_like"/>
    <property type="match status" value="1"/>
</dbReference>
<evidence type="ECO:0000256" key="4">
    <source>
        <dbReference type="ARBA" id="ARBA00023125"/>
    </source>
</evidence>
<dbReference type="InterPro" id="IPR036388">
    <property type="entry name" value="WH-like_DNA-bd_sf"/>
</dbReference>
<dbReference type="InterPro" id="IPR001789">
    <property type="entry name" value="Sig_transdc_resp-reg_receiver"/>
</dbReference>
<dbReference type="Pfam" id="PF00196">
    <property type="entry name" value="GerE"/>
    <property type="match status" value="1"/>
</dbReference>
<dbReference type="RefSeq" id="WP_119782787.1">
    <property type="nucleotide sequence ID" value="NZ_QYUK01000016.1"/>
</dbReference>
<dbReference type="Gene3D" id="1.10.10.10">
    <property type="entry name" value="Winged helix-like DNA-binding domain superfamily/Winged helix DNA-binding domain"/>
    <property type="match status" value="1"/>
</dbReference>
<dbReference type="PROSITE" id="PS00622">
    <property type="entry name" value="HTH_LUXR_1"/>
    <property type="match status" value="1"/>
</dbReference>